<keyword evidence="3" id="KW-1185">Reference proteome</keyword>
<proteinExistence type="predicted"/>
<accession>A0ABW3T247</accession>
<comment type="caution">
    <text evidence="2">The sequence shown here is derived from an EMBL/GenBank/DDBJ whole genome shotgun (WGS) entry which is preliminary data.</text>
</comment>
<gene>
    <name evidence="2" type="ORF">ACFQ27_09515</name>
</gene>
<evidence type="ECO:0000313" key="3">
    <source>
        <dbReference type="Proteomes" id="UP001597216"/>
    </source>
</evidence>
<sequence length="463" mass="51449">MVTLSRKDLFDAVWTRPLSELAPQYGLSDVGLRKVCDRFEIPTPGRGYWAKVRAGMVFPRPKLRPASGPHLDVVRFADGPTLPAAVAAAMQQAKALQAPAAQPSQAQEVTKGETSVQEVSERSSPTSVSASRPDIAKALLPTQRALEKGREDSDGFVSVRGRAAVRMAIARTSAPIALEFLEKLLAAGASRGWRLEPGDEAAHLVVEGETIAFKIDEIPHKTPHTPTPQEQRRKTERDRWGGDSQPWPTWDLSPSGRLAFIIQENDWSGLRRTFSQRRGYTFVDALESVVVGLAGHAAYKIERRRKAEEQARAAAIAEARRQRLAAYQKREDRRGRFVALIADQLAERTRLEAVLAHLEGLPEDDRQRLANIEAWGRRKLKTIEARLGGASLYGSARASKVSFAEPPPEEQSPYWYGPEIELRLWRPDPEADLLRAEDELDWLITEGLVEDPRADPDLPPDAP</sequence>
<protein>
    <submittedName>
        <fullName evidence="2">Uncharacterized protein</fullName>
    </submittedName>
</protein>
<feature type="compositionally biased region" description="Low complexity" evidence="1">
    <location>
        <begin position="98"/>
        <end position="107"/>
    </location>
</feature>
<evidence type="ECO:0000313" key="2">
    <source>
        <dbReference type="EMBL" id="MFD1190817.1"/>
    </source>
</evidence>
<reference evidence="3" key="1">
    <citation type="journal article" date="2019" name="Int. J. Syst. Evol. Microbiol.">
        <title>The Global Catalogue of Microorganisms (GCM) 10K type strain sequencing project: providing services to taxonomists for standard genome sequencing and annotation.</title>
        <authorList>
            <consortium name="The Broad Institute Genomics Platform"/>
            <consortium name="The Broad Institute Genome Sequencing Center for Infectious Disease"/>
            <person name="Wu L."/>
            <person name="Ma J."/>
        </authorList>
    </citation>
    <scope>NUCLEOTIDE SEQUENCE [LARGE SCALE GENOMIC DNA]</scope>
    <source>
        <strain evidence="3">CCUG 55074</strain>
    </source>
</reference>
<feature type="compositionally biased region" description="Basic and acidic residues" evidence="1">
    <location>
        <begin position="230"/>
        <end position="241"/>
    </location>
</feature>
<dbReference type="Proteomes" id="UP001597216">
    <property type="component" value="Unassembled WGS sequence"/>
</dbReference>
<evidence type="ECO:0000256" key="1">
    <source>
        <dbReference type="SAM" id="MobiDB-lite"/>
    </source>
</evidence>
<feature type="region of interest" description="Disordered" evidence="1">
    <location>
        <begin position="216"/>
        <end position="247"/>
    </location>
</feature>
<name>A0ABW3T247_9CAUL</name>
<feature type="compositionally biased region" description="Polar residues" evidence="1">
    <location>
        <begin position="112"/>
        <end position="130"/>
    </location>
</feature>
<dbReference type="RefSeq" id="WP_377353425.1">
    <property type="nucleotide sequence ID" value="NZ_JBHTLQ010000017.1"/>
</dbReference>
<dbReference type="EMBL" id="JBHTLQ010000017">
    <property type="protein sequence ID" value="MFD1190817.1"/>
    <property type="molecule type" value="Genomic_DNA"/>
</dbReference>
<organism evidence="2 3">
    <name type="scientific">Phenylobacterium conjunctum</name>
    <dbReference type="NCBI Taxonomy" id="1298959"/>
    <lineage>
        <taxon>Bacteria</taxon>
        <taxon>Pseudomonadati</taxon>
        <taxon>Pseudomonadota</taxon>
        <taxon>Alphaproteobacteria</taxon>
        <taxon>Caulobacterales</taxon>
        <taxon>Caulobacteraceae</taxon>
        <taxon>Phenylobacterium</taxon>
    </lineage>
</organism>
<feature type="region of interest" description="Disordered" evidence="1">
    <location>
        <begin position="98"/>
        <end position="132"/>
    </location>
</feature>